<dbReference type="AlphaFoldDB" id="A0A0B8PIC9"/>
<organism evidence="1 2">
    <name type="scientific">Vibrio ishigakensis</name>
    <dbReference type="NCBI Taxonomy" id="1481914"/>
    <lineage>
        <taxon>Bacteria</taxon>
        <taxon>Pseudomonadati</taxon>
        <taxon>Pseudomonadota</taxon>
        <taxon>Gammaproteobacteria</taxon>
        <taxon>Vibrionales</taxon>
        <taxon>Vibrionaceae</taxon>
        <taxon>Vibrio</taxon>
    </lineage>
</organism>
<reference evidence="1 2" key="2">
    <citation type="submission" date="2015-01" db="EMBL/GenBank/DDBJ databases">
        <authorList>
            <consortium name="NBRP consortium"/>
            <person name="Sawabe T."/>
            <person name="Meirelles P."/>
            <person name="Feng G."/>
            <person name="Sayaka M."/>
            <person name="Hattori M."/>
            <person name="Ohkuma M."/>
        </authorList>
    </citation>
    <scope>NUCLEOTIDE SEQUENCE [LARGE SCALE GENOMIC DNA]</scope>
    <source>
        <strain evidence="1 2">JCM19232</strain>
    </source>
</reference>
<evidence type="ECO:0000313" key="2">
    <source>
        <dbReference type="Proteomes" id="UP000031670"/>
    </source>
</evidence>
<gene>
    <name evidence="1" type="ORF">JCM19232_1057</name>
</gene>
<sequence length="63" mass="7226">MNHPKSNPTIRIRLNEELSDYVCLLANQLRTSPTDVVCSVLKQHMLMTKYHPENSADSTIENK</sequence>
<evidence type="ECO:0000313" key="1">
    <source>
        <dbReference type="EMBL" id="GAM64387.1"/>
    </source>
</evidence>
<accession>A0A0B8PIC9</accession>
<dbReference type="EMBL" id="BBSA01000012">
    <property type="protein sequence ID" value="GAM64387.1"/>
    <property type="molecule type" value="Genomic_DNA"/>
</dbReference>
<comment type="caution">
    <text evidence="1">The sequence shown here is derived from an EMBL/GenBank/DDBJ whole genome shotgun (WGS) entry which is preliminary data.</text>
</comment>
<reference evidence="1 2" key="1">
    <citation type="submission" date="2015-01" db="EMBL/GenBank/DDBJ databases">
        <title>Vibrio sp. C5 JCM 19232 whole genome shotgun sequence.</title>
        <authorList>
            <person name="Sawabe T."/>
            <person name="Meirelles P."/>
            <person name="Feng G."/>
            <person name="Sayaka M."/>
            <person name="Hattori M."/>
            <person name="Ohkuma M."/>
        </authorList>
    </citation>
    <scope>NUCLEOTIDE SEQUENCE [LARGE SCALE GENOMIC DNA]</scope>
    <source>
        <strain evidence="1 2">JCM19232</strain>
    </source>
</reference>
<name>A0A0B8PIC9_9VIBR</name>
<protein>
    <submittedName>
        <fullName evidence="1">Uncharacterized protein</fullName>
    </submittedName>
</protein>
<dbReference type="Proteomes" id="UP000031670">
    <property type="component" value="Unassembled WGS sequence"/>
</dbReference>
<proteinExistence type="predicted"/>